<proteinExistence type="inferred from homology"/>
<keyword evidence="7 15" id="KW-0808">Transferase</keyword>
<keyword evidence="8 16" id="KW-0812">Transmembrane</keyword>
<comment type="pathway">
    <text evidence="2">Phospholipid metabolism; phosphatidylglycerol biosynthesis; phosphatidylglycerol from CDP-diacylglycerol: step 1/2.</text>
</comment>
<name>A0ABS0AXP2_9BACT</name>
<keyword evidence="6" id="KW-0444">Lipid biosynthesis</keyword>
<evidence type="ECO:0000256" key="1">
    <source>
        <dbReference type="ARBA" id="ARBA00004141"/>
    </source>
</evidence>
<dbReference type="Gene3D" id="1.20.120.1760">
    <property type="match status" value="1"/>
</dbReference>
<dbReference type="EMBL" id="JAAEJV010000003">
    <property type="protein sequence ID" value="MBF5058734.1"/>
    <property type="molecule type" value="Genomic_DNA"/>
</dbReference>
<evidence type="ECO:0000256" key="9">
    <source>
        <dbReference type="ARBA" id="ARBA00022989"/>
    </source>
</evidence>
<evidence type="ECO:0000256" key="11">
    <source>
        <dbReference type="ARBA" id="ARBA00023136"/>
    </source>
</evidence>
<evidence type="ECO:0000256" key="5">
    <source>
        <dbReference type="ARBA" id="ARBA00014944"/>
    </source>
</evidence>
<keyword evidence="18" id="KW-1185">Reference proteome</keyword>
<keyword evidence="13" id="KW-1208">Phospholipid metabolism</keyword>
<keyword evidence="10" id="KW-0443">Lipid metabolism</keyword>
<organism evidence="17 18">
    <name type="scientific">Candidatus Neptunichlamydia vexilliferae</name>
    <dbReference type="NCBI Taxonomy" id="1651774"/>
    <lineage>
        <taxon>Bacteria</taxon>
        <taxon>Pseudomonadati</taxon>
        <taxon>Chlamydiota</taxon>
        <taxon>Chlamydiia</taxon>
        <taxon>Parachlamydiales</taxon>
        <taxon>Simkaniaceae</taxon>
        <taxon>Candidatus Neptunichlamydia</taxon>
    </lineage>
</organism>
<sequence length="168" mass="19145">MLNPPNTISFLRAPLALLFIVESTSLRVLALILAMISDCVDGYLARRYHFTSRFGAVLDPVMDKFFVYVILAVLLFESQILPWQAAMMLSRDFFLFLFLSYLGVTGTWRSLEVKAIRWGKVTTAAQFIVLIGIVLKISFPPQLYYLFILFGCLAFVELLQFKKRAASN</sequence>
<feature type="transmembrane region" description="Helical" evidence="16">
    <location>
        <begin position="65"/>
        <end position="81"/>
    </location>
</feature>
<evidence type="ECO:0000256" key="10">
    <source>
        <dbReference type="ARBA" id="ARBA00023098"/>
    </source>
</evidence>
<keyword evidence="12" id="KW-0594">Phospholipid biosynthesis</keyword>
<evidence type="ECO:0000256" key="14">
    <source>
        <dbReference type="ARBA" id="ARBA00048586"/>
    </source>
</evidence>
<evidence type="ECO:0000256" key="2">
    <source>
        <dbReference type="ARBA" id="ARBA00005042"/>
    </source>
</evidence>
<dbReference type="PROSITE" id="PS00379">
    <property type="entry name" value="CDP_ALCOHOL_P_TRANSF"/>
    <property type="match status" value="1"/>
</dbReference>
<dbReference type="InterPro" id="IPR004570">
    <property type="entry name" value="Phosphatidylglycerol_P_synth"/>
</dbReference>
<evidence type="ECO:0000256" key="3">
    <source>
        <dbReference type="ARBA" id="ARBA00010441"/>
    </source>
</evidence>
<keyword evidence="11 16" id="KW-0472">Membrane</keyword>
<keyword evidence="9 16" id="KW-1133">Transmembrane helix</keyword>
<dbReference type="PANTHER" id="PTHR14269">
    <property type="entry name" value="CDP-DIACYLGLYCEROL--GLYCEROL-3-PHOSPHATE 3-PHOSPHATIDYLTRANSFERASE-RELATED"/>
    <property type="match status" value="1"/>
</dbReference>
<evidence type="ECO:0000256" key="4">
    <source>
        <dbReference type="ARBA" id="ARBA00013170"/>
    </source>
</evidence>
<feature type="transmembrane region" description="Helical" evidence="16">
    <location>
        <begin position="93"/>
        <end position="111"/>
    </location>
</feature>
<comment type="subcellular location">
    <subcellularLocation>
        <location evidence="1">Membrane</location>
        <topology evidence="1">Multi-pass membrane protein</topology>
    </subcellularLocation>
</comment>
<evidence type="ECO:0000256" key="16">
    <source>
        <dbReference type="SAM" id="Phobius"/>
    </source>
</evidence>
<gene>
    <name evidence="17" type="ORF">NEPTK9_000233</name>
</gene>
<dbReference type="InterPro" id="IPR043130">
    <property type="entry name" value="CDP-OH_PTrfase_TM_dom"/>
</dbReference>
<comment type="catalytic activity">
    <reaction evidence="14">
        <text>a CDP-1,2-diacyl-sn-glycerol + sn-glycerol 3-phosphate = a 1,2-diacyl-sn-glycero-3-phospho-(1'-sn-glycero-3'-phosphate) + CMP + H(+)</text>
        <dbReference type="Rhea" id="RHEA:12593"/>
        <dbReference type="ChEBI" id="CHEBI:15378"/>
        <dbReference type="ChEBI" id="CHEBI:57597"/>
        <dbReference type="ChEBI" id="CHEBI:58332"/>
        <dbReference type="ChEBI" id="CHEBI:60110"/>
        <dbReference type="ChEBI" id="CHEBI:60377"/>
        <dbReference type="EC" id="2.7.8.5"/>
    </reaction>
</comment>
<evidence type="ECO:0000313" key="17">
    <source>
        <dbReference type="EMBL" id="MBF5058734.1"/>
    </source>
</evidence>
<dbReference type="PIRSF" id="PIRSF000847">
    <property type="entry name" value="Phos_ph_gly_syn"/>
    <property type="match status" value="1"/>
</dbReference>
<dbReference type="EC" id="2.7.8.5" evidence="4"/>
<evidence type="ECO:0000313" key="18">
    <source>
        <dbReference type="Proteomes" id="UP001194714"/>
    </source>
</evidence>
<evidence type="ECO:0000256" key="13">
    <source>
        <dbReference type="ARBA" id="ARBA00023264"/>
    </source>
</evidence>
<dbReference type="InterPro" id="IPR050324">
    <property type="entry name" value="CDP-alcohol_PTase-I"/>
</dbReference>
<feature type="transmembrane region" description="Helical" evidence="16">
    <location>
        <begin position="143"/>
        <end position="161"/>
    </location>
</feature>
<accession>A0ABS0AXP2</accession>
<evidence type="ECO:0000256" key="6">
    <source>
        <dbReference type="ARBA" id="ARBA00022516"/>
    </source>
</evidence>
<comment type="similarity">
    <text evidence="3 15">Belongs to the CDP-alcohol phosphatidyltransferase class-I family.</text>
</comment>
<dbReference type="Proteomes" id="UP001194714">
    <property type="component" value="Unassembled WGS sequence"/>
</dbReference>
<evidence type="ECO:0000256" key="8">
    <source>
        <dbReference type="ARBA" id="ARBA00022692"/>
    </source>
</evidence>
<feature type="transmembrane region" description="Helical" evidence="16">
    <location>
        <begin position="118"/>
        <end position="137"/>
    </location>
</feature>
<reference evidence="17 18" key="1">
    <citation type="submission" date="2020-01" db="EMBL/GenBank/DDBJ databases">
        <title>Draft genome sequence of Cand. Neptunochlamydia vexilliferae K9.</title>
        <authorList>
            <person name="Schulz F."/>
            <person name="Koestlbacher S."/>
            <person name="Wascher F."/>
            <person name="Pizzetti I."/>
            <person name="Horn M."/>
        </authorList>
    </citation>
    <scope>NUCLEOTIDE SEQUENCE [LARGE SCALE GENOMIC DNA]</scope>
    <source>
        <strain evidence="17 18">K9</strain>
    </source>
</reference>
<dbReference type="Pfam" id="PF01066">
    <property type="entry name" value="CDP-OH_P_transf"/>
    <property type="match status" value="1"/>
</dbReference>
<dbReference type="InterPro" id="IPR000462">
    <property type="entry name" value="CDP-OH_P_trans"/>
</dbReference>
<dbReference type="PANTHER" id="PTHR14269:SF11">
    <property type="entry name" value="CDP-DIACYLGLYCEROL--GLYCEROL-3-PHOSPHATE 3-PHOSPHATIDYLTRANSFERASE"/>
    <property type="match status" value="1"/>
</dbReference>
<dbReference type="InterPro" id="IPR048254">
    <property type="entry name" value="CDP_ALCOHOL_P_TRANSF_CS"/>
</dbReference>
<protein>
    <recommendedName>
        <fullName evidence="5">CDP-diacylglycerol--glycerol-3-phosphate 3-phosphatidyltransferase</fullName>
        <ecNumber evidence="4">2.7.8.5</ecNumber>
    </recommendedName>
</protein>
<comment type="caution">
    <text evidence="17">The sequence shown here is derived from an EMBL/GenBank/DDBJ whole genome shotgun (WGS) entry which is preliminary data.</text>
</comment>
<evidence type="ECO:0000256" key="12">
    <source>
        <dbReference type="ARBA" id="ARBA00023209"/>
    </source>
</evidence>
<feature type="transmembrane region" description="Helical" evidence="16">
    <location>
        <begin position="24"/>
        <end position="44"/>
    </location>
</feature>
<evidence type="ECO:0000256" key="15">
    <source>
        <dbReference type="RuleBase" id="RU003750"/>
    </source>
</evidence>
<evidence type="ECO:0000256" key="7">
    <source>
        <dbReference type="ARBA" id="ARBA00022679"/>
    </source>
</evidence>
<dbReference type="RefSeq" id="WP_194847017.1">
    <property type="nucleotide sequence ID" value="NZ_JAAEJV010000003.1"/>
</dbReference>